<sequence length="163" mass="18583">MADLTIKALIQRCGVSVITVINRSGQRFVHKPYQKCRERLFAFGELSEMASGKLVGKQEVVLVTRAECVEIVSQTLNLDKVHVIDYAIEAASDEILGFLGEYFRLAITIEENSAKKTLYYFLKSLPTDKDQREMIERIGLFHKEVQLYSILLPKLKWNTGAKN</sequence>
<protein>
    <submittedName>
        <fullName evidence="1">Uncharacterized protein</fullName>
    </submittedName>
</protein>
<dbReference type="AlphaFoldDB" id="A0A1B0D376"/>
<dbReference type="EMBL" id="AJVK01010896">
    <property type="status" value="NOT_ANNOTATED_CDS"/>
    <property type="molecule type" value="Genomic_DNA"/>
</dbReference>
<dbReference type="Pfam" id="PF02958">
    <property type="entry name" value="EcKL"/>
    <property type="match status" value="1"/>
</dbReference>
<accession>A0A1B0D376</accession>
<dbReference type="EMBL" id="AJVK01010895">
    <property type="status" value="NOT_ANNOTATED_CDS"/>
    <property type="molecule type" value="Genomic_DNA"/>
</dbReference>
<dbReference type="EMBL" id="AJVK01010897">
    <property type="status" value="NOT_ANNOTATED_CDS"/>
    <property type="molecule type" value="Genomic_DNA"/>
</dbReference>
<reference evidence="1" key="1">
    <citation type="submission" date="2022-08" db="UniProtKB">
        <authorList>
            <consortium name="EnsemblMetazoa"/>
        </authorList>
    </citation>
    <scope>IDENTIFICATION</scope>
    <source>
        <strain evidence="1">Israel</strain>
    </source>
</reference>
<dbReference type="VEuPathDB" id="VectorBase:PPAPM1_003472"/>
<keyword evidence="2" id="KW-1185">Reference proteome</keyword>
<evidence type="ECO:0000313" key="1">
    <source>
        <dbReference type="EnsemblMetazoa" id="PPAI001799-PA"/>
    </source>
</evidence>
<dbReference type="EnsemblMetazoa" id="PPAI001799-RA">
    <property type="protein sequence ID" value="PPAI001799-PA"/>
    <property type="gene ID" value="PPAI001799"/>
</dbReference>
<dbReference type="InterPro" id="IPR004119">
    <property type="entry name" value="EcKL"/>
</dbReference>
<evidence type="ECO:0000313" key="2">
    <source>
        <dbReference type="Proteomes" id="UP000092462"/>
    </source>
</evidence>
<organism evidence="1 2">
    <name type="scientific">Phlebotomus papatasi</name>
    <name type="common">Sandfly</name>
    <dbReference type="NCBI Taxonomy" id="29031"/>
    <lineage>
        <taxon>Eukaryota</taxon>
        <taxon>Metazoa</taxon>
        <taxon>Ecdysozoa</taxon>
        <taxon>Arthropoda</taxon>
        <taxon>Hexapoda</taxon>
        <taxon>Insecta</taxon>
        <taxon>Pterygota</taxon>
        <taxon>Neoptera</taxon>
        <taxon>Endopterygota</taxon>
        <taxon>Diptera</taxon>
        <taxon>Nematocera</taxon>
        <taxon>Psychodoidea</taxon>
        <taxon>Psychodidae</taxon>
        <taxon>Phlebotomus</taxon>
        <taxon>Phlebotomus</taxon>
    </lineage>
</organism>
<name>A0A1B0D376_PHLPP</name>
<dbReference type="VEuPathDB" id="VectorBase:PPAI001799"/>
<proteinExistence type="predicted"/>
<dbReference type="Proteomes" id="UP000092462">
    <property type="component" value="Unassembled WGS sequence"/>
</dbReference>